<accession>A0ACC8ELI4</accession>
<proteinExistence type="predicted"/>
<name>A0ACC8ELI4_9PEZI</name>
<evidence type="ECO:0000313" key="2">
    <source>
        <dbReference type="Proteomes" id="UP000250078"/>
    </source>
</evidence>
<protein>
    <submittedName>
        <fullName evidence="1">Uncharacterized protein</fullName>
    </submittedName>
</protein>
<reference evidence="1 2" key="1">
    <citation type="journal article" date="2016" name="Nat. Commun.">
        <title>Ectomycorrhizal ecology is imprinted in the genome of the dominant symbiotic fungus Cenococcum geophilum.</title>
        <authorList>
            <consortium name="DOE Joint Genome Institute"/>
            <person name="Peter M."/>
            <person name="Kohler A."/>
            <person name="Ohm R.A."/>
            <person name="Kuo A."/>
            <person name="Krutzmann J."/>
            <person name="Morin E."/>
            <person name="Arend M."/>
            <person name="Barry K.W."/>
            <person name="Binder M."/>
            <person name="Choi C."/>
            <person name="Clum A."/>
            <person name="Copeland A."/>
            <person name="Grisel N."/>
            <person name="Haridas S."/>
            <person name="Kipfer T."/>
            <person name="LaButti K."/>
            <person name="Lindquist E."/>
            <person name="Lipzen A."/>
            <person name="Maire R."/>
            <person name="Meier B."/>
            <person name="Mihaltcheva S."/>
            <person name="Molinier V."/>
            <person name="Murat C."/>
            <person name="Poggeler S."/>
            <person name="Quandt C.A."/>
            <person name="Sperisen C."/>
            <person name="Tritt A."/>
            <person name="Tisserant E."/>
            <person name="Crous P.W."/>
            <person name="Henrissat B."/>
            <person name="Nehls U."/>
            <person name="Egli S."/>
            <person name="Spatafora J.W."/>
            <person name="Grigoriev I.V."/>
            <person name="Martin F.M."/>
        </authorList>
    </citation>
    <scope>NUCLEOTIDE SEQUENCE [LARGE SCALE GENOMIC DNA]</scope>
    <source>
        <strain evidence="1 2">1.58</strain>
    </source>
</reference>
<organism evidence="1 2">
    <name type="scientific">Cenococcum geophilum 1.58</name>
    <dbReference type="NCBI Taxonomy" id="794803"/>
    <lineage>
        <taxon>Eukaryota</taxon>
        <taxon>Fungi</taxon>
        <taxon>Dikarya</taxon>
        <taxon>Ascomycota</taxon>
        <taxon>Pezizomycotina</taxon>
        <taxon>Dothideomycetes</taxon>
        <taxon>Pleosporomycetidae</taxon>
        <taxon>Gloniales</taxon>
        <taxon>Gloniaceae</taxon>
        <taxon>Cenococcum</taxon>
    </lineage>
</organism>
<dbReference type="Proteomes" id="UP000250078">
    <property type="component" value="Unassembled WGS sequence"/>
</dbReference>
<evidence type="ECO:0000313" key="1">
    <source>
        <dbReference type="EMBL" id="OCK87072.1"/>
    </source>
</evidence>
<dbReference type="EMBL" id="KV748271">
    <property type="protein sequence ID" value="OCK87072.1"/>
    <property type="molecule type" value="Genomic_DNA"/>
</dbReference>
<gene>
    <name evidence="1" type="ORF">K441DRAFT_596003</name>
</gene>
<feature type="non-terminal residue" evidence="1">
    <location>
        <position position="1"/>
    </location>
</feature>
<sequence>IKTLKFLAAKNPNIFFSSVYLEIIKTEIFLKLGVIPNILPIDIAKLLAYFIVWASQPKV</sequence>
<keyword evidence="2" id="KW-1185">Reference proteome</keyword>